<evidence type="ECO:0000256" key="4">
    <source>
        <dbReference type="ARBA" id="ARBA00022741"/>
    </source>
</evidence>
<dbReference type="GO" id="GO:0004748">
    <property type="term" value="F:ribonucleoside-diphosphate reductase activity, thioredoxin disulfide as acceptor"/>
    <property type="evidence" value="ECO:0007669"/>
    <property type="project" value="UniProtKB-EC"/>
</dbReference>
<evidence type="ECO:0000259" key="11">
    <source>
        <dbReference type="PROSITE" id="PS51161"/>
    </source>
</evidence>
<dbReference type="GO" id="GO:0009263">
    <property type="term" value="P:deoxyribonucleotide biosynthetic process"/>
    <property type="evidence" value="ECO:0007669"/>
    <property type="project" value="UniProtKB-KW"/>
</dbReference>
<dbReference type="Pfam" id="PF02867">
    <property type="entry name" value="Ribonuc_red_lgC"/>
    <property type="match status" value="1"/>
</dbReference>
<dbReference type="PROSITE" id="PS00089">
    <property type="entry name" value="RIBORED_LARGE"/>
    <property type="match status" value="1"/>
</dbReference>
<comment type="similarity">
    <text evidence="1 10">Belongs to the ribonucleoside diphosphate reductase large chain family.</text>
</comment>
<dbReference type="SUPFAM" id="SSF51998">
    <property type="entry name" value="PFL-like glycyl radical enzymes"/>
    <property type="match status" value="1"/>
</dbReference>
<comment type="function">
    <text evidence="10">Provides the precursors necessary for DNA synthesis. Catalyzes the biosynthesis of deoxyribonucleotides from the corresponding ribonucleotides.</text>
</comment>
<keyword evidence="4 9" id="KW-0547">Nucleotide-binding</keyword>
<keyword evidence="3" id="KW-0021">Allosteric enzyme</keyword>
<evidence type="ECO:0000313" key="13">
    <source>
        <dbReference type="Proteomes" id="UP000727506"/>
    </source>
</evidence>
<dbReference type="Proteomes" id="UP000727506">
    <property type="component" value="Unassembled WGS sequence"/>
</dbReference>
<evidence type="ECO:0000256" key="6">
    <source>
        <dbReference type="ARBA" id="ARBA00023002"/>
    </source>
</evidence>
<dbReference type="InterPro" id="IPR039718">
    <property type="entry name" value="Rrm1"/>
</dbReference>
<evidence type="ECO:0000256" key="3">
    <source>
        <dbReference type="ARBA" id="ARBA00022533"/>
    </source>
</evidence>
<sequence length="851" mass="95581">MDIVKRSGATEAYDGSKIVAAIAGAFSDVNREASEETLAALLRAAEESIAATDARTVEAIQDIVERSLMEQGYFDEAKAYILYRHRRAELRTVRADIVATAVASCDIPPCGRESSDASRLDACLARIQKDFPDEPYALSALAVKFKSFVKPDMPIDERLASLTRAAVELTCREAPKWEFIAARLLSFSFRRQLAIDCAERGIETFYDKVRWLTDQDLYGSYVLERYTRAEIEQASGFVAPERDELFTYSGLDLLIKRYVITTRRHVPIESPQEMFLGIALHLAMEEKTDRMGWVRRFYDMLSKLEVTMATPTMSNARKPHHQLSSCFIDTVPDSLEGIYRSIDNFAQVSKFGGGMGMYLGKVRATGGTIRGFEGAAGGVIRWIRIINDTAVAVDQLGMRAGAAAVYLDAWHKDLPEFLQLRTNNGDDRMKAHDVFPAVCYPDLFWRMAGEDMNQDWHLMCPHDILVVKGYALEDYFGEEWEKRYLDCVADPRIPKRTMTIKDIVRLVLKSAVETGTPFTFNRDIVNRANPNPHAGIVYCSNLCTEIAQNMAPVESVSVETRTAEGDTVVVSTTRPGDFVVCNLASLSLGRLAVEDEDALRDVVRAAVRALDNVIDLNFYALEYARITNKRYRSIGLGVSGYHHMLAKRGIRWESDEHLSFADEVFERINRCAVEASADLAAEKGSYAVFEGSDWQTGAYFDKRGYDSAPWAAVREKSAAGMRNAYLMAVAPTSSTSILSGTTPGIDPIMRRFFLEEKKGGMLPRVAPELSPATYWLYKPAHLIDQTWSVRASGIRQRHVDQAQSMNLYITNDYTMRQVFDLYYEAWKAGVKTVYYVRSKSLEVEECESCAS</sequence>
<dbReference type="EC" id="1.17.4.1" evidence="2 10"/>
<evidence type="ECO:0000256" key="10">
    <source>
        <dbReference type="RuleBase" id="RU003410"/>
    </source>
</evidence>
<dbReference type="InterPro" id="IPR005144">
    <property type="entry name" value="ATP-cone_dom"/>
</dbReference>
<comment type="catalytic activity">
    <reaction evidence="8 10">
        <text>a 2'-deoxyribonucleoside 5'-diphosphate + [thioredoxin]-disulfide + H2O = a ribonucleoside 5'-diphosphate + [thioredoxin]-dithiol</text>
        <dbReference type="Rhea" id="RHEA:23252"/>
        <dbReference type="Rhea" id="RHEA-COMP:10698"/>
        <dbReference type="Rhea" id="RHEA-COMP:10700"/>
        <dbReference type="ChEBI" id="CHEBI:15377"/>
        <dbReference type="ChEBI" id="CHEBI:29950"/>
        <dbReference type="ChEBI" id="CHEBI:50058"/>
        <dbReference type="ChEBI" id="CHEBI:57930"/>
        <dbReference type="ChEBI" id="CHEBI:73316"/>
        <dbReference type="EC" id="1.17.4.1"/>
    </reaction>
</comment>
<keyword evidence="7 10" id="KW-0215">Deoxyribonucleotide synthesis</keyword>
<dbReference type="Gene3D" id="3.20.70.20">
    <property type="match status" value="1"/>
</dbReference>
<accession>A0A943V159</accession>
<evidence type="ECO:0000313" key="12">
    <source>
        <dbReference type="EMBL" id="MBS6940925.1"/>
    </source>
</evidence>
<reference evidence="12" key="1">
    <citation type="submission" date="2021-02" db="EMBL/GenBank/DDBJ databases">
        <title>Infant gut strain persistence is associated with maternal origin, phylogeny, and functional potential including surface adhesion and iron acquisition.</title>
        <authorList>
            <person name="Lou Y.C."/>
        </authorList>
    </citation>
    <scope>NUCLEOTIDE SEQUENCE</scope>
    <source>
        <strain evidence="12">L2_039_000G1_dasL2_039_000G1_concoct_11</strain>
    </source>
</reference>
<feature type="domain" description="ATP-cone" evidence="11">
    <location>
        <begin position="1"/>
        <end position="91"/>
    </location>
</feature>
<dbReference type="GO" id="GO:0005524">
    <property type="term" value="F:ATP binding"/>
    <property type="evidence" value="ECO:0007669"/>
    <property type="project" value="UniProtKB-UniRule"/>
</dbReference>
<keyword evidence="6 10" id="KW-0560">Oxidoreductase</keyword>
<dbReference type="EMBL" id="JAGZSV010000086">
    <property type="protein sequence ID" value="MBS6940925.1"/>
    <property type="molecule type" value="Genomic_DNA"/>
</dbReference>
<dbReference type="Pfam" id="PF00317">
    <property type="entry name" value="Ribonuc_red_lgN"/>
    <property type="match status" value="1"/>
</dbReference>
<evidence type="ECO:0000256" key="9">
    <source>
        <dbReference type="PROSITE-ProRule" id="PRU00492"/>
    </source>
</evidence>
<evidence type="ECO:0000256" key="1">
    <source>
        <dbReference type="ARBA" id="ARBA00010406"/>
    </source>
</evidence>
<dbReference type="NCBIfam" id="TIGR02506">
    <property type="entry name" value="NrdE_NrdA"/>
    <property type="match status" value="1"/>
</dbReference>
<dbReference type="InterPro" id="IPR013346">
    <property type="entry name" value="NrdE_NrdA_C"/>
</dbReference>
<dbReference type="PANTHER" id="PTHR11573:SF6">
    <property type="entry name" value="RIBONUCLEOSIDE-DIPHOSPHATE REDUCTASE LARGE SUBUNIT"/>
    <property type="match status" value="1"/>
</dbReference>
<dbReference type="SUPFAM" id="SSF48168">
    <property type="entry name" value="R1 subunit of ribonucleotide reductase, N-terminal domain"/>
    <property type="match status" value="1"/>
</dbReference>
<dbReference type="PRINTS" id="PR01183">
    <property type="entry name" value="RIBORDTASEM1"/>
</dbReference>
<gene>
    <name evidence="12" type="ORF">KH142_05510</name>
</gene>
<evidence type="ECO:0000256" key="8">
    <source>
        <dbReference type="ARBA" id="ARBA00047754"/>
    </source>
</evidence>
<proteinExistence type="inferred from homology"/>
<dbReference type="Pfam" id="PF03477">
    <property type="entry name" value="ATP-cone"/>
    <property type="match status" value="1"/>
</dbReference>
<dbReference type="AlphaFoldDB" id="A0A943V159"/>
<evidence type="ECO:0000256" key="5">
    <source>
        <dbReference type="ARBA" id="ARBA00022840"/>
    </source>
</evidence>
<protein>
    <recommendedName>
        <fullName evidence="2 10">Ribonucleoside-diphosphate reductase</fullName>
        <ecNumber evidence="2 10">1.17.4.1</ecNumber>
    </recommendedName>
</protein>
<dbReference type="PANTHER" id="PTHR11573">
    <property type="entry name" value="RIBONUCLEOSIDE-DIPHOSPHATE REDUCTASE LARGE CHAIN"/>
    <property type="match status" value="1"/>
</dbReference>
<keyword evidence="5 9" id="KW-0067">ATP-binding</keyword>
<evidence type="ECO:0000256" key="7">
    <source>
        <dbReference type="ARBA" id="ARBA00023116"/>
    </source>
</evidence>
<name>A0A943V159_9ACTN</name>
<comment type="caution">
    <text evidence="12">The sequence shown here is derived from an EMBL/GenBank/DDBJ whole genome shotgun (WGS) entry which is preliminary data.</text>
</comment>
<evidence type="ECO:0000256" key="2">
    <source>
        <dbReference type="ARBA" id="ARBA00012274"/>
    </source>
</evidence>
<dbReference type="GO" id="GO:0005971">
    <property type="term" value="C:ribonucleoside-diphosphate reductase complex"/>
    <property type="evidence" value="ECO:0007669"/>
    <property type="project" value="TreeGrafter"/>
</dbReference>
<dbReference type="NCBIfam" id="NF009028">
    <property type="entry name" value="PRK12364.1"/>
    <property type="match status" value="1"/>
</dbReference>
<dbReference type="PROSITE" id="PS51161">
    <property type="entry name" value="ATP_CONE"/>
    <property type="match status" value="1"/>
</dbReference>
<dbReference type="InterPro" id="IPR013509">
    <property type="entry name" value="RNR_lsu_N"/>
</dbReference>
<dbReference type="InterPro" id="IPR008926">
    <property type="entry name" value="RNR_R1-su_N"/>
</dbReference>
<dbReference type="CDD" id="cd01679">
    <property type="entry name" value="RNR_I"/>
    <property type="match status" value="1"/>
</dbReference>
<dbReference type="InterPro" id="IPR000788">
    <property type="entry name" value="RNR_lg_C"/>
</dbReference>
<organism evidence="12 13">
    <name type="scientific">Slackia piriformis</name>
    <dbReference type="NCBI Taxonomy" id="626934"/>
    <lineage>
        <taxon>Bacteria</taxon>
        <taxon>Bacillati</taxon>
        <taxon>Actinomycetota</taxon>
        <taxon>Coriobacteriia</taxon>
        <taxon>Eggerthellales</taxon>
        <taxon>Eggerthellaceae</taxon>
        <taxon>Slackia</taxon>
    </lineage>
</organism>